<dbReference type="SUPFAM" id="SSF56784">
    <property type="entry name" value="HAD-like"/>
    <property type="match status" value="1"/>
</dbReference>
<dbReference type="RefSeq" id="YP_009449270.1">
    <property type="nucleotide sequence ID" value="NC_036594.1"/>
</dbReference>
<dbReference type="InterPro" id="IPR036412">
    <property type="entry name" value="HAD-like_sf"/>
</dbReference>
<dbReference type="CDD" id="cd01427">
    <property type="entry name" value="HAD_like"/>
    <property type="match status" value="1"/>
</dbReference>
<dbReference type="KEGG" id="vg:35381724"/>
<gene>
    <name evidence="1" type="ORF">ORPV_1064</name>
</gene>
<dbReference type="Proteomes" id="UP000236316">
    <property type="component" value="Segment"/>
</dbReference>
<reference evidence="1" key="1">
    <citation type="submission" date="2017-08" db="EMBL/GenBank/DDBJ databases">
        <authorList>
            <consortium name="Urmite Genomes"/>
        </authorList>
    </citation>
    <scope>NUCLEOTIDE SEQUENCE [LARGE SCALE GENOMIC DNA]</scope>
    <source>
        <strain evidence="1">IHUMI-LCC2</strain>
    </source>
</reference>
<keyword evidence="2" id="KW-1185">Reference proteome</keyword>
<name>A0A2I2L5Y7_9VIRU</name>
<keyword evidence="1" id="KW-0378">Hydrolase</keyword>
<protein>
    <submittedName>
        <fullName evidence="1">HAD Haloacid dehalogenase-like hydrolase</fullName>
    </submittedName>
</protein>
<organism evidence="1">
    <name type="scientific">Orpheovirus IHUMI-LCC2</name>
    <dbReference type="NCBI Taxonomy" id="2023057"/>
    <lineage>
        <taxon>Viruses</taxon>
        <taxon>Varidnaviria</taxon>
        <taxon>Bamfordvirae</taxon>
        <taxon>Nucleocytoviricota</taxon>
        <taxon>Megaviricetes</taxon>
        <taxon>Pimascovirales</taxon>
        <taxon>Ocovirineae</taxon>
        <taxon>Orpheoviridae</taxon>
        <taxon>Alphaorpheovirus</taxon>
        <taxon>Alphaorpheovirus massiliense</taxon>
    </lineage>
</organism>
<proteinExistence type="predicted"/>
<dbReference type="GO" id="GO:0016787">
    <property type="term" value="F:hydrolase activity"/>
    <property type="evidence" value="ECO:0007669"/>
    <property type="project" value="UniProtKB-KW"/>
</dbReference>
<sequence>MQTRTINRDSLSQLMLGTTRILYVFDFDSTLFPPLYSNSDISSYVLSISHADVQNLSSLLQESLNLGNHFGILSNNYQDSIINVLKSLNLLHFFSFVIGGNYHNDPKIFKLQDIKNIYGSIIFIDDNFNQYLEAYNSDIPALRFVGNPIVRDVGQM</sequence>
<dbReference type="GeneID" id="35381724"/>
<dbReference type="InterPro" id="IPR023214">
    <property type="entry name" value="HAD_sf"/>
</dbReference>
<dbReference type="Gene3D" id="3.40.50.1000">
    <property type="entry name" value="HAD superfamily/HAD-like"/>
    <property type="match status" value="1"/>
</dbReference>
<accession>A0A2I2L5Y7</accession>
<evidence type="ECO:0000313" key="2">
    <source>
        <dbReference type="Proteomes" id="UP000236316"/>
    </source>
</evidence>
<dbReference type="EMBL" id="LT906555">
    <property type="protein sequence ID" value="SNW62968.1"/>
    <property type="molecule type" value="Genomic_DNA"/>
</dbReference>
<evidence type="ECO:0000313" key="1">
    <source>
        <dbReference type="EMBL" id="SNW62968.1"/>
    </source>
</evidence>